<comment type="similarity">
    <text evidence="6">Belongs to the Orn/Lys/Arg decarboxylase class-II family.</text>
</comment>
<dbReference type="InterPro" id="IPR022653">
    <property type="entry name" value="De-COase2_pyr-phos_BS"/>
</dbReference>
<evidence type="ECO:0000256" key="4">
    <source>
        <dbReference type="ARBA" id="ARBA00023239"/>
    </source>
</evidence>
<dbReference type="PROSITE" id="PS00879">
    <property type="entry name" value="ODR_DC_2_2"/>
    <property type="match status" value="1"/>
</dbReference>
<protein>
    <recommendedName>
        <fullName evidence="11">Diaminopimelate decarboxylase</fullName>
    </recommendedName>
</protein>
<dbReference type="Proteomes" id="UP000177310">
    <property type="component" value="Unassembled WGS sequence"/>
</dbReference>
<comment type="cofactor">
    <cofactor evidence="1 5">
        <name>pyridoxal 5'-phosphate</name>
        <dbReference type="ChEBI" id="CHEBI:597326"/>
    </cofactor>
</comment>
<dbReference type="FunFam" id="3.20.20.10:FF:000003">
    <property type="entry name" value="Diaminopimelate decarboxylase"/>
    <property type="match status" value="1"/>
</dbReference>
<dbReference type="Gene3D" id="2.40.37.10">
    <property type="entry name" value="Lyase, Ornithine Decarboxylase, Chain A, domain 1"/>
    <property type="match status" value="1"/>
</dbReference>
<dbReference type="InterPro" id="IPR022657">
    <property type="entry name" value="De-COase2_CS"/>
</dbReference>
<dbReference type="InterPro" id="IPR002433">
    <property type="entry name" value="Orn_de-COase"/>
</dbReference>
<reference evidence="9 10" key="1">
    <citation type="journal article" date="2016" name="Nat. Commun.">
        <title>Thousands of microbial genomes shed light on interconnected biogeochemical processes in an aquifer system.</title>
        <authorList>
            <person name="Anantharaman K."/>
            <person name="Brown C.T."/>
            <person name="Hug L.A."/>
            <person name="Sharon I."/>
            <person name="Castelle C.J."/>
            <person name="Probst A.J."/>
            <person name="Thomas B.C."/>
            <person name="Singh A."/>
            <person name="Wilkins M.J."/>
            <person name="Karaoz U."/>
            <person name="Brodie E.L."/>
            <person name="Williams K.H."/>
            <person name="Hubbard S.S."/>
            <person name="Banfield J.F."/>
        </authorList>
    </citation>
    <scope>NUCLEOTIDE SEQUENCE [LARGE SCALE GENOMIC DNA]</scope>
</reference>
<dbReference type="SUPFAM" id="SSF50621">
    <property type="entry name" value="Alanine racemase C-terminal domain-like"/>
    <property type="match status" value="1"/>
</dbReference>
<dbReference type="GO" id="GO:0006596">
    <property type="term" value="P:polyamine biosynthetic process"/>
    <property type="evidence" value="ECO:0007669"/>
    <property type="project" value="InterPro"/>
</dbReference>
<evidence type="ECO:0000313" key="9">
    <source>
        <dbReference type="EMBL" id="OGY52083.1"/>
    </source>
</evidence>
<proteinExistence type="inferred from homology"/>
<dbReference type="PROSITE" id="PS00878">
    <property type="entry name" value="ODR_DC_2_1"/>
    <property type="match status" value="1"/>
</dbReference>
<dbReference type="Pfam" id="PF00278">
    <property type="entry name" value="Orn_DAP_Arg_deC"/>
    <property type="match status" value="1"/>
</dbReference>
<feature type="modified residue" description="N6-(pyridoxal phosphate)lysine" evidence="5">
    <location>
        <position position="63"/>
    </location>
</feature>
<comment type="caution">
    <text evidence="9">The sequence shown here is derived from an EMBL/GenBank/DDBJ whole genome shotgun (WGS) entry which is preliminary data.</text>
</comment>
<evidence type="ECO:0000256" key="6">
    <source>
        <dbReference type="RuleBase" id="RU003737"/>
    </source>
</evidence>
<dbReference type="InterPro" id="IPR022643">
    <property type="entry name" value="De-COase2_C"/>
</dbReference>
<feature type="domain" description="Orn/DAP/Arg decarboxylase 2 N-terminal" evidence="8">
    <location>
        <begin position="55"/>
        <end position="285"/>
    </location>
</feature>
<name>A0A1G1YIB6_9BACT</name>
<feature type="domain" description="Orn/DAP/Arg decarboxylase 2 C-terminal" evidence="7">
    <location>
        <begin position="26"/>
        <end position="378"/>
    </location>
</feature>
<dbReference type="PRINTS" id="PR01182">
    <property type="entry name" value="ORNDCRBXLASE"/>
</dbReference>
<feature type="active site" description="Proton donor" evidence="5">
    <location>
        <position position="351"/>
    </location>
</feature>
<evidence type="ECO:0000256" key="2">
    <source>
        <dbReference type="ARBA" id="ARBA00022793"/>
    </source>
</evidence>
<sequence>MPMSKGFSRRLLPQLPEIARHYGTPFFVYDAQGIRETVHELIETFASCGFRHPDQFQEFFAVKALSNPVILTLLHDLGLGFDCSSPAELKFVRQIGAKPDQILFTSNNTQSFEMAEALDHGGAIINFDDIKHLRLVNGKLPSLVCFRYNPGPKRTTGYNAIIGAPAKCKYGVPDEQIVEAYRQAIERGATEFGLHTMIVSNERDYRSMTATAALLLNVATRLQRELGIKLKFINLGGGIGIPYRPKDEPFNLPSFATEIRNLFDEAAHQLGYQPKLYLECGRHITGPHGVFIAQVVNIKESYETFIGLDANCTSSIMRPVMYYPDGGYHHISIAASEGREQVIANVVGSVCEDRERFAWNRPLPKAQIGDLVVMHDCGAHAPQMGGRYNNRPLECQELLLDNGTIRRIRRAETFADLTATLHCDPDRIELNPRREIPCPTPTP</sequence>
<accession>A0A1G1YIB6</accession>
<dbReference type="CDD" id="cd06828">
    <property type="entry name" value="PLPDE_III_DapDC"/>
    <property type="match status" value="1"/>
</dbReference>
<dbReference type="EMBL" id="MHIL01000010">
    <property type="protein sequence ID" value="OGY52083.1"/>
    <property type="molecule type" value="Genomic_DNA"/>
</dbReference>
<dbReference type="PRINTS" id="PR01179">
    <property type="entry name" value="ODADCRBXLASE"/>
</dbReference>
<keyword evidence="4" id="KW-0456">Lyase</keyword>
<dbReference type="InterPro" id="IPR000183">
    <property type="entry name" value="Orn/DAP/Arg_de-COase"/>
</dbReference>
<dbReference type="SUPFAM" id="SSF51419">
    <property type="entry name" value="PLP-binding barrel"/>
    <property type="match status" value="1"/>
</dbReference>
<dbReference type="InterPro" id="IPR022644">
    <property type="entry name" value="De-COase2_N"/>
</dbReference>
<gene>
    <name evidence="9" type="ORF">A3J59_03825</name>
</gene>
<keyword evidence="3 5" id="KW-0663">Pyridoxal phosphate</keyword>
<evidence type="ECO:0008006" key="11">
    <source>
        <dbReference type="Google" id="ProtNLM"/>
    </source>
</evidence>
<evidence type="ECO:0000256" key="1">
    <source>
        <dbReference type="ARBA" id="ARBA00001933"/>
    </source>
</evidence>
<dbReference type="Pfam" id="PF02784">
    <property type="entry name" value="Orn_Arg_deC_N"/>
    <property type="match status" value="1"/>
</dbReference>
<dbReference type="InterPro" id="IPR002986">
    <property type="entry name" value="DAP_deCOOHase_LysA"/>
</dbReference>
<dbReference type="GO" id="GO:0009089">
    <property type="term" value="P:lysine biosynthetic process via diaminopimelate"/>
    <property type="evidence" value="ECO:0007669"/>
    <property type="project" value="InterPro"/>
</dbReference>
<dbReference type="InterPro" id="IPR009006">
    <property type="entry name" value="Ala_racemase/Decarboxylase_C"/>
</dbReference>
<keyword evidence="2" id="KW-0210">Decarboxylase</keyword>
<organism evidence="9 10">
    <name type="scientific">Candidatus Buchananbacteria bacterium RIFCSPHIGHO2_02_FULL_56_16</name>
    <dbReference type="NCBI Taxonomy" id="1797542"/>
    <lineage>
        <taxon>Bacteria</taxon>
        <taxon>Candidatus Buchananiibacteriota</taxon>
    </lineage>
</organism>
<dbReference type="STRING" id="1797542.A3J59_03825"/>
<evidence type="ECO:0000256" key="5">
    <source>
        <dbReference type="PIRSR" id="PIRSR600183-50"/>
    </source>
</evidence>
<evidence type="ECO:0000259" key="8">
    <source>
        <dbReference type="Pfam" id="PF02784"/>
    </source>
</evidence>
<evidence type="ECO:0000259" key="7">
    <source>
        <dbReference type="Pfam" id="PF00278"/>
    </source>
</evidence>
<dbReference type="PANTHER" id="PTHR43727">
    <property type="entry name" value="DIAMINOPIMELATE DECARBOXYLASE"/>
    <property type="match status" value="1"/>
</dbReference>
<dbReference type="PANTHER" id="PTHR43727:SF2">
    <property type="entry name" value="GROUP IV DECARBOXYLASE"/>
    <property type="match status" value="1"/>
</dbReference>
<evidence type="ECO:0000256" key="3">
    <source>
        <dbReference type="ARBA" id="ARBA00022898"/>
    </source>
</evidence>
<dbReference type="Gene3D" id="3.20.20.10">
    <property type="entry name" value="Alanine racemase"/>
    <property type="match status" value="1"/>
</dbReference>
<dbReference type="AlphaFoldDB" id="A0A1G1YIB6"/>
<evidence type="ECO:0000313" key="10">
    <source>
        <dbReference type="Proteomes" id="UP000177310"/>
    </source>
</evidence>
<dbReference type="GO" id="GO:0008836">
    <property type="term" value="F:diaminopimelate decarboxylase activity"/>
    <property type="evidence" value="ECO:0007669"/>
    <property type="project" value="InterPro"/>
</dbReference>
<dbReference type="InterPro" id="IPR029066">
    <property type="entry name" value="PLP-binding_barrel"/>
</dbReference>